<protein>
    <submittedName>
        <fullName evidence="1">Uncharacterized protein</fullName>
    </submittedName>
</protein>
<gene>
    <name evidence="1" type="ORF">PFFVO_00954</name>
</gene>
<name>A0A024VC55_PLAFA</name>
<dbReference type="OrthoDB" id="371349at2759"/>
<organism evidence="1 2">
    <name type="scientific">Plasmodium falciparum Vietnam Oak-Knoll</name>
    <name type="common">FVO</name>
    <dbReference type="NCBI Taxonomy" id="1036723"/>
    <lineage>
        <taxon>Eukaryota</taxon>
        <taxon>Sar</taxon>
        <taxon>Alveolata</taxon>
        <taxon>Apicomplexa</taxon>
        <taxon>Aconoidasida</taxon>
        <taxon>Haemosporida</taxon>
        <taxon>Plasmodiidae</taxon>
        <taxon>Plasmodium</taxon>
        <taxon>Plasmodium (Laverania)</taxon>
    </lineage>
</organism>
<dbReference type="EMBL" id="KI925025">
    <property type="protein sequence ID" value="ETW20054.1"/>
    <property type="molecule type" value="Genomic_DNA"/>
</dbReference>
<dbReference type="AlphaFoldDB" id="A0A024VC55"/>
<reference evidence="1 2" key="2">
    <citation type="submission" date="2013-02" db="EMBL/GenBank/DDBJ databases">
        <title>The Genome Sequence of Plasmodium falciparum Vietnam Oak-Knoll (FVO).</title>
        <authorList>
            <consortium name="The Broad Institute Genome Sequencing Platform"/>
            <consortium name="The Broad Institute Genome Sequencing Center for Infectious Disease"/>
            <person name="Neafsey D."/>
            <person name="Cheeseman I."/>
            <person name="Volkman S."/>
            <person name="Adams J."/>
            <person name="Walker B."/>
            <person name="Young S.K."/>
            <person name="Zeng Q."/>
            <person name="Gargeya S."/>
            <person name="Fitzgerald M."/>
            <person name="Haas B."/>
            <person name="Abouelleil A."/>
            <person name="Alvarado L."/>
            <person name="Arachchi H.M."/>
            <person name="Berlin A.M."/>
            <person name="Chapman S.B."/>
            <person name="Dewar J."/>
            <person name="Goldberg J."/>
            <person name="Griggs A."/>
            <person name="Gujja S."/>
            <person name="Hansen M."/>
            <person name="Howarth C."/>
            <person name="Imamovic A."/>
            <person name="Larimer J."/>
            <person name="McCowan C."/>
            <person name="Murphy C."/>
            <person name="Neiman D."/>
            <person name="Pearson M."/>
            <person name="Priest M."/>
            <person name="Roberts A."/>
            <person name="Saif S."/>
            <person name="Shea T."/>
            <person name="Sisk P."/>
            <person name="Sykes S."/>
            <person name="Wortman J."/>
            <person name="Nusbaum C."/>
            <person name="Birren B."/>
        </authorList>
    </citation>
    <scope>NUCLEOTIDE SEQUENCE [LARGE SCALE GENOMIC DNA]</scope>
    <source>
        <strain evidence="2">Vietnam Oak-Knoll (FVO)</strain>
    </source>
</reference>
<proteinExistence type="predicted"/>
<evidence type="ECO:0000313" key="1">
    <source>
        <dbReference type="EMBL" id="ETW20054.1"/>
    </source>
</evidence>
<accession>A0A024VC55</accession>
<dbReference type="Proteomes" id="UP000030690">
    <property type="component" value="Unassembled WGS sequence"/>
</dbReference>
<reference evidence="1 2" key="1">
    <citation type="submission" date="2013-02" db="EMBL/GenBank/DDBJ databases">
        <title>The Genome Annotation of Plasmodium falciparum Vietnam Oak-Knoll (FVO).</title>
        <authorList>
            <consortium name="The Broad Institute Genome Sequencing Platform"/>
            <consortium name="The Broad Institute Genome Sequencing Center for Infectious Disease"/>
            <person name="Neafsey D."/>
            <person name="Hoffman S."/>
            <person name="Volkman S."/>
            <person name="Rosenthal P."/>
            <person name="Walker B."/>
            <person name="Young S.K."/>
            <person name="Zeng Q."/>
            <person name="Gargeya S."/>
            <person name="Fitzgerald M."/>
            <person name="Haas B."/>
            <person name="Abouelleil A."/>
            <person name="Allen A.W."/>
            <person name="Alvarado L."/>
            <person name="Arachchi H.M."/>
            <person name="Berlin A.M."/>
            <person name="Chapman S.B."/>
            <person name="Gainer-Dewar J."/>
            <person name="Goldberg J."/>
            <person name="Griggs A."/>
            <person name="Gujja S."/>
            <person name="Hansen M."/>
            <person name="Howarth C."/>
            <person name="Imamovic A."/>
            <person name="Ireland A."/>
            <person name="Larimer J."/>
            <person name="McCowan C."/>
            <person name="Murphy C."/>
            <person name="Pearson M."/>
            <person name="Poon T.W."/>
            <person name="Priest M."/>
            <person name="Roberts A."/>
            <person name="Saif S."/>
            <person name="Shea T."/>
            <person name="Sisk P."/>
            <person name="Sykes S."/>
            <person name="Wortman J."/>
            <person name="Nusbaum C."/>
            <person name="Birren B."/>
        </authorList>
    </citation>
    <scope>NUCLEOTIDE SEQUENCE [LARGE SCALE GENOMIC DNA]</scope>
    <source>
        <strain evidence="2">Vietnam Oak-Knoll (FVO)</strain>
    </source>
</reference>
<evidence type="ECO:0000313" key="2">
    <source>
        <dbReference type="Proteomes" id="UP000030690"/>
    </source>
</evidence>
<sequence length="124" mass="14893">MMYFHFKNKLFLFSILSFVVFLFILNYQTYASSCTVLKDKHFSFYERKMKELNIADPPYTVFNFSTEVSSDHDIIQDELEKKEVSENNIYTLKLKKPCEDLSTIWYNILLRGIYMKRKGNDIEK</sequence>